<organism evidence="2 3">
    <name type="scientific">Candidatus Abzuiibacterium crystallinum</name>
    <dbReference type="NCBI Taxonomy" id="1974748"/>
    <lineage>
        <taxon>Bacteria</taxon>
        <taxon>Pseudomonadati</taxon>
        <taxon>Candidatus Omnitrophota</taxon>
        <taxon>Candidatus Abzuiibacterium</taxon>
    </lineage>
</organism>
<evidence type="ECO:0000313" key="2">
    <source>
        <dbReference type="EMBL" id="PIQ86587.1"/>
    </source>
</evidence>
<keyword evidence="1" id="KW-0812">Transmembrane</keyword>
<feature type="transmembrane region" description="Helical" evidence="1">
    <location>
        <begin position="21"/>
        <end position="45"/>
    </location>
</feature>
<name>A0A2H0LQD3_9BACT</name>
<accession>A0A2H0LQD3</accession>
<keyword evidence="1" id="KW-1133">Transmembrane helix</keyword>
<reference evidence="2 3" key="1">
    <citation type="submission" date="2017-09" db="EMBL/GenBank/DDBJ databases">
        <title>Depth-based differentiation of microbial function through sediment-hosted aquifers and enrichment of novel symbionts in the deep terrestrial subsurface.</title>
        <authorList>
            <person name="Probst A.J."/>
            <person name="Ladd B."/>
            <person name="Jarett J.K."/>
            <person name="Geller-Mcgrath D.E."/>
            <person name="Sieber C.M."/>
            <person name="Emerson J.B."/>
            <person name="Anantharaman K."/>
            <person name="Thomas B.C."/>
            <person name="Malmstrom R."/>
            <person name="Stieglmeier M."/>
            <person name="Klingl A."/>
            <person name="Woyke T."/>
            <person name="Ryan C.M."/>
            <person name="Banfield J.F."/>
        </authorList>
    </citation>
    <scope>NUCLEOTIDE SEQUENCE [LARGE SCALE GENOMIC DNA]</scope>
    <source>
        <strain evidence="2">CG11_big_fil_rev_8_21_14_0_20_45_26</strain>
    </source>
</reference>
<dbReference type="AlphaFoldDB" id="A0A2H0LQD3"/>
<gene>
    <name evidence="2" type="ORF">COV74_04205</name>
</gene>
<dbReference type="Proteomes" id="UP000230859">
    <property type="component" value="Unassembled WGS sequence"/>
</dbReference>
<comment type="caution">
    <text evidence="2">The sequence shown here is derived from an EMBL/GenBank/DDBJ whole genome shotgun (WGS) entry which is preliminary data.</text>
</comment>
<evidence type="ECO:0000313" key="3">
    <source>
        <dbReference type="Proteomes" id="UP000230859"/>
    </source>
</evidence>
<proteinExistence type="predicted"/>
<evidence type="ECO:0000256" key="1">
    <source>
        <dbReference type="SAM" id="Phobius"/>
    </source>
</evidence>
<keyword evidence="1" id="KW-0472">Membrane</keyword>
<sequence length="173" mass="18738">MRSMRHRRKSRKRGITSLEMVAGIAILLLVGLVVVSVFLATQVIWQESLVNVKLQEQTMRPLQTMAKELKEAGPSSPIGITIGAEQTSIIFAIPDEVGSEEINSWKQIMFSFDDATGEITRTGDASSVIGRDVQSLTFSQAGNVITIALEVADETAGGKTLTTSLTSQIAMRN</sequence>
<protein>
    <submittedName>
        <fullName evidence="2">Uncharacterized protein</fullName>
    </submittedName>
</protein>
<dbReference type="EMBL" id="PCVY01000040">
    <property type="protein sequence ID" value="PIQ86587.1"/>
    <property type="molecule type" value="Genomic_DNA"/>
</dbReference>